<keyword evidence="6" id="KW-0963">Cytoplasm</keyword>
<proteinExistence type="inferred from homology"/>
<dbReference type="CDD" id="cd03427">
    <property type="entry name" value="NUDIX_MTH1_Nudt1"/>
    <property type="match status" value="1"/>
</dbReference>
<dbReference type="GO" id="GO:0005634">
    <property type="term" value="C:nucleus"/>
    <property type="evidence" value="ECO:0007669"/>
    <property type="project" value="UniProtKB-SubCell"/>
</dbReference>
<keyword evidence="7" id="KW-0479">Metal-binding</keyword>
<comment type="function">
    <text evidence="26">Oxidized purine nucleoside triphosphate hydrolase which is a prominent sanitizer of the oxidized nucleotide pool. Catalyzes the hydrolysis of 2-oxo-dATP (2-hydroxy-dATP) into 2-oxo-dAMP. Also has a significant hydrolase activity toward 2-oxo-ATP, 8-oxo-dGTP and 8-oxo-dATP. Through the hydrolysis of oxidized purine nucleoside triphosphates, prevents their incorporation into DNA and the subsequent transversions A:T to C:G and G:C to T:A. Also catalyzes the hydrolysis of methylated purine nucleoside triphosphate preventing their integration into DNA. Through this antimutagenic activity protects cells from oxidative stress.</text>
</comment>
<evidence type="ECO:0000256" key="20">
    <source>
        <dbReference type="ARBA" id="ARBA00030682"/>
    </source>
</evidence>
<evidence type="ECO:0000256" key="2">
    <source>
        <dbReference type="ARBA" id="ARBA00004123"/>
    </source>
</evidence>
<dbReference type="InterPro" id="IPR020476">
    <property type="entry name" value="Nudix_hydrolase"/>
</dbReference>
<comment type="catalytic activity">
    <reaction evidence="23">
        <text>N(6)-methyl-ATP + H2O = N(6)-methyl-AMP + diphosphate + H(+)</text>
        <dbReference type="Rhea" id="RHEA:67608"/>
        <dbReference type="ChEBI" id="CHEBI:15377"/>
        <dbReference type="ChEBI" id="CHEBI:15378"/>
        <dbReference type="ChEBI" id="CHEBI:33019"/>
        <dbReference type="ChEBI" id="CHEBI:144842"/>
        <dbReference type="ChEBI" id="CHEBI:172873"/>
    </reaction>
    <physiologicalReaction direction="left-to-right" evidence="23">
        <dbReference type="Rhea" id="RHEA:67609"/>
    </physiologicalReaction>
</comment>
<dbReference type="PRINTS" id="PR00502">
    <property type="entry name" value="NUDIXFAMILY"/>
</dbReference>
<dbReference type="GO" id="GO:0046872">
    <property type="term" value="F:metal ion binding"/>
    <property type="evidence" value="ECO:0007669"/>
    <property type="project" value="UniProtKB-KW"/>
</dbReference>
<dbReference type="GO" id="GO:0008828">
    <property type="term" value="F:dATP diphosphatase activity"/>
    <property type="evidence" value="ECO:0007669"/>
    <property type="project" value="UniProtKB-EC"/>
</dbReference>
<evidence type="ECO:0000256" key="9">
    <source>
        <dbReference type="ARBA" id="ARBA00022842"/>
    </source>
</evidence>
<keyword evidence="10" id="KW-0694">RNA-binding</keyword>
<dbReference type="InterPro" id="IPR020084">
    <property type="entry name" value="NUDIX_hydrolase_CS"/>
</dbReference>
<evidence type="ECO:0000259" key="28">
    <source>
        <dbReference type="PROSITE" id="PS51462"/>
    </source>
</evidence>
<feature type="domain" description="Nudix hydrolase" evidence="28">
    <location>
        <begin position="8"/>
        <end position="138"/>
    </location>
</feature>
<evidence type="ECO:0000256" key="15">
    <source>
        <dbReference type="ARBA" id="ARBA00024596"/>
    </source>
</evidence>
<evidence type="ECO:0000313" key="30">
    <source>
        <dbReference type="Proteomes" id="UP000749646"/>
    </source>
</evidence>
<evidence type="ECO:0000256" key="5">
    <source>
        <dbReference type="ARBA" id="ARBA00011245"/>
    </source>
</evidence>
<dbReference type="GO" id="GO:0003723">
    <property type="term" value="F:RNA binding"/>
    <property type="evidence" value="ECO:0007669"/>
    <property type="project" value="UniProtKB-KW"/>
</dbReference>
<dbReference type="SUPFAM" id="SSF55811">
    <property type="entry name" value="Nudix"/>
    <property type="match status" value="1"/>
</dbReference>
<comment type="subunit">
    <text evidence="5">Monomer.</text>
</comment>
<reference evidence="29" key="1">
    <citation type="journal article" date="2020" name="Fungal Divers.">
        <title>Resolving the Mortierellaceae phylogeny through synthesis of multi-gene phylogenetics and phylogenomics.</title>
        <authorList>
            <person name="Vandepol N."/>
            <person name="Liber J."/>
            <person name="Desiro A."/>
            <person name="Na H."/>
            <person name="Kennedy M."/>
            <person name="Barry K."/>
            <person name="Grigoriev I.V."/>
            <person name="Miller A.N."/>
            <person name="O'Donnell K."/>
            <person name="Stajich J.E."/>
            <person name="Bonito G."/>
        </authorList>
    </citation>
    <scope>NUCLEOTIDE SEQUENCE</scope>
    <source>
        <strain evidence="29">MES-2147</strain>
    </source>
</reference>
<comment type="catalytic activity">
    <reaction evidence="12">
        <text>8-oxo-dATP + H2O = 8-oxo-dAMP + diphosphate + H(+)</text>
        <dbReference type="Rhea" id="RHEA:65396"/>
        <dbReference type="ChEBI" id="CHEBI:15377"/>
        <dbReference type="ChEBI" id="CHEBI:15378"/>
        <dbReference type="ChEBI" id="CHEBI:33019"/>
        <dbReference type="ChEBI" id="CHEBI:71361"/>
        <dbReference type="ChEBI" id="CHEBI:172871"/>
    </reaction>
    <physiologicalReaction direction="left-to-right" evidence="12">
        <dbReference type="Rhea" id="RHEA:65397"/>
    </physiologicalReaction>
</comment>
<dbReference type="InterPro" id="IPR000086">
    <property type="entry name" value="NUDIX_hydrolase_dom"/>
</dbReference>
<dbReference type="GO" id="GO:0008413">
    <property type="term" value="F:8-oxo-7,8-dihydroguanosine triphosphate pyrophosphatase activity"/>
    <property type="evidence" value="ECO:0007669"/>
    <property type="project" value="InterPro"/>
</dbReference>
<evidence type="ECO:0000256" key="22">
    <source>
        <dbReference type="ARBA" id="ARBA00032071"/>
    </source>
</evidence>
<name>A0A9P6IR90_9FUNG</name>
<evidence type="ECO:0000256" key="24">
    <source>
        <dbReference type="ARBA" id="ARBA00048894"/>
    </source>
</evidence>
<comment type="catalytic activity">
    <reaction evidence="25">
        <text>N(6)-methyl-dATP + H2O = N(6)-methyl-dAMP + diphosphate + H(+)</text>
        <dbReference type="Rhea" id="RHEA:67604"/>
        <dbReference type="ChEBI" id="CHEBI:15377"/>
        <dbReference type="ChEBI" id="CHEBI:15378"/>
        <dbReference type="ChEBI" id="CHEBI:33019"/>
        <dbReference type="ChEBI" id="CHEBI:169976"/>
        <dbReference type="ChEBI" id="CHEBI:172872"/>
    </reaction>
    <physiologicalReaction direction="left-to-right" evidence="25">
        <dbReference type="Rhea" id="RHEA:67605"/>
    </physiologicalReaction>
</comment>
<evidence type="ECO:0000313" key="29">
    <source>
        <dbReference type="EMBL" id="KAF9941047.1"/>
    </source>
</evidence>
<dbReference type="Pfam" id="PF00293">
    <property type="entry name" value="NUDIX"/>
    <property type="match status" value="1"/>
</dbReference>
<keyword evidence="30" id="KW-1185">Reference proteome</keyword>
<comment type="subcellular location">
    <subcellularLocation>
        <location evidence="3">Cytoplasm</location>
    </subcellularLocation>
    <subcellularLocation>
        <location evidence="2">Nucleus</location>
    </subcellularLocation>
</comment>
<evidence type="ECO:0000256" key="6">
    <source>
        <dbReference type="ARBA" id="ARBA00022490"/>
    </source>
</evidence>
<evidence type="ECO:0000256" key="23">
    <source>
        <dbReference type="ARBA" id="ARBA00048002"/>
    </source>
</evidence>
<protein>
    <recommendedName>
        <fullName evidence="17">Oxidized purine nucleoside triphosphate hydrolase</fullName>
        <ecNumber evidence="16">3.6.1.56</ecNumber>
    </recommendedName>
    <alternativeName>
        <fullName evidence="21">2-hydroxy-dATP diphosphatase</fullName>
    </alternativeName>
    <alternativeName>
        <fullName evidence="20">7,8-dihydro-8-oxoguanine triphosphatase</fullName>
    </alternativeName>
    <alternativeName>
        <fullName evidence="19">8-oxo-dGTPase</fullName>
    </alternativeName>
    <alternativeName>
        <fullName evidence="22">Methylated purine nucleoside triphosphate hydrolase</fullName>
    </alternativeName>
    <alternativeName>
        <fullName evidence="18">Nucleoside diphosphate-linked moiety X motif 1</fullName>
    </alternativeName>
</protein>
<dbReference type="PRINTS" id="PR01403">
    <property type="entry name" value="8OXTPHPHTASE"/>
</dbReference>
<evidence type="ECO:0000256" key="14">
    <source>
        <dbReference type="ARBA" id="ARBA00024486"/>
    </source>
</evidence>
<evidence type="ECO:0000256" key="7">
    <source>
        <dbReference type="ARBA" id="ARBA00022723"/>
    </source>
</evidence>
<dbReference type="EC" id="3.6.1.56" evidence="16"/>
<dbReference type="PANTHER" id="PTHR43758">
    <property type="entry name" value="7,8-DIHYDRO-8-OXOGUANINE TRIPHOSPHATASE"/>
    <property type="match status" value="1"/>
</dbReference>
<dbReference type="Proteomes" id="UP000749646">
    <property type="component" value="Unassembled WGS sequence"/>
</dbReference>
<dbReference type="PROSITE" id="PS00893">
    <property type="entry name" value="NUDIX_BOX"/>
    <property type="match status" value="1"/>
</dbReference>
<accession>A0A9P6IR90</accession>
<organism evidence="29 30">
    <name type="scientific">Modicella reniformis</name>
    <dbReference type="NCBI Taxonomy" id="1440133"/>
    <lineage>
        <taxon>Eukaryota</taxon>
        <taxon>Fungi</taxon>
        <taxon>Fungi incertae sedis</taxon>
        <taxon>Mucoromycota</taxon>
        <taxon>Mortierellomycotina</taxon>
        <taxon>Mortierellomycetes</taxon>
        <taxon>Mortierellales</taxon>
        <taxon>Mortierellaceae</taxon>
        <taxon>Modicella</taxon>
    </lineage>
</organism>
<keyword evidence="9" id="KW-0460">Magnesium</keyword>
<comment type="caution">
    <text evidence="29">The sequence shown here is derived from an EMBL/GenBank/DDBJ whole genome shotgun (WGS) entry which is preliminary data.</text>
</comment>
<evidence type="ECO:0000256" key="13">
    <source>
        <dbReference type="ARBA" id="ARBA00024459"/>
    </source>
</evidence>
<dbReference type="OrthoDB" id="447842at2759"/>
<evidence type="ECO:0000256" key="25">
    <source>
        <dbReference type="ARBA" id="ARBA00049032"/>
    </source>
</evidence>
<keyword evidence="8 27" id="KW-0378">Hydrolase</keyword>
<evidence type="ECO:0000256" key="16">
    <source>
        <dbReference type="ARBA" id="ARBA00026103"/>
    </source>
</evidence>
<evidence type="ECO:0000256" key="3">
    <source>
        <dbReference type="ARBA" id="ARBA00004496"/>
    </source>
</evidence>
<comment type="similarity">
    <text evidence="4 27">Belongs to the Nudix hydrolase family.</text>
</comment>
<dbReference type="EMBL" id="JAAAHW010009436">
    <property type="protein sequence ID" value="KAF9941047.1"/>
    <property type="molecule type" value="Genomic_DNA"/>
</dbReference>
<evidence type="ECO:0000256" key="19">
    <source>
        <dbReference type="ARBA" id="ARBA00030634"/>
    </source>
</evidence>
<dbReference type="Gene3D" id="3.90.79.10">
    <property type="entry name" value="Nucleoside Triphosphate Pyrophosphohydrolase"/>
    <property type="match status" value="1"/>
</dbReference>
<evidence type="ECO:0000256" key="8">
    <source>
        <dbReference type="ARBA" id="ARBA00022801"/>
    </source>
</evidence>
<evidence type="ECO:0000256" key="11">
    <source>
        <dbReference type="ARBA" id="ARBA00023242"/>
    </source>
</evidence>
<comment type="cofactor">
    <cofactor evidence="1">
        <name>Mg(2+)</name>
        <dbReference type="ChEBI" id="CHEBI:18420"/>
    </cofactor>
</comment>
<dbReference type="PANTHER" id="PTHR43758:SF2">
    <property type="entry name" value="OXIDIZED PURINE NUCLEOSIDE TRIPHOSPHATE HYDROLASE"/>
    <property type="match status" value="1"/>
</dbReference>
<dbReference type="InterPro" id="IPR015797">
    <property type="entry name" value="NUDIX_hydrolase-like_dom_sf"/>
</dbReference>
<keyword evidence="11" id="KW-0539">Nucleus</keyword>
<evidence type="ECO:0000256" key="4">
    <source>
        <dbReference type="ARBA" id="ARBA00005582"/>
    </source>
</evidence>
<comment type="catalytic activity">
    <reaction evidence="24">
        <text>O(6)-methyl-dGTP + H2O = O(6)-methyl-dGMP + diphosphate + H(+)</text>
        <dbReference type="Rhea" id="RHEA:67600"/>
        <dbReference type="ChEBI" id="CHEBI:15377"/>
        <dbReference type="ChEBI" id="CHEBI:15378"/>
        <dbReference type="ChEBI" id="CHEBI:33019"/>
        <dbReference type="ChEBI" id="CHEBI:169974"/>
        <dbReference type="ChEBI" id="CHEBI:169975"/>
    </reaction>
    <physiologicalReaction direction="left-to-right" evidence="24">
        <dbReference type="Rhea" id="RHEA:67601"/>
    </physiologicalReaction>
</comment>
<evidence type="ECO:0000256" key="1">
    <source>
        <dbReference type="ARBA" id="ARBA00001946"/>
    </source>
</evidence>
<dbReference type="GO" id="GO:0005737">
    <property type="term" value="C:cytoplasm"/>
    <property type="evidence" value="ECO:0007669"/>
    <property type="project" value="UniProtKB-SubCell"/>
</dbReference>
<evidence type="ECO:0000256" key="18">
    <source>
        <dbReference type="ARBA" id="ARBA00029673"/>
    </source>
</evidence>
<evidence type="ECO:0000256" key="17">
    <source>
        <dbReference type="ARBA" id="ARBA00026218"/>
    </source>
</evidence>
<comment type="catalytic activity">
    <reaction evidence="14">
        <text>8-oxo-dGTP + H2O = 8-oxo-dGMP + diphosphate + H(+)</text>
        <dbReference type="Rhea" id="RHEA:31575"/>
        <dbReference type="ChEBI" id="CHEBI:15377"/>
        <dbReference type="ChEBI" id="CHEBI:15378"/>
        <dbReference type="ChEBI" id="CHEBI:33019"/>
        <dbReference type="ChEBI" id="CHEBI:63224"/>
        <dbReference type="ChEBI" id="CHEBI:77896"/>
    </reaction>
    <physiologicalReaction direction="left-to-right" evidence="14">
        <dbReference type="Rhea" id="RHEA:31576"/>
    </physiologicalReaction>
</comment>
<dbReference type="GO" id="GO:0042262">
    <property type="term" value="P:DNA protection"/>
    <property type="evidence" value="ECO:0007669"/>
    <property type="project" value="InterPro"/>
</dbReference>
<dbReference type="AlphaFoldDB" id="A0A9P6IR90"/>
<evidence type="ECO:0000256" key="27">
    <source>
        <dbReference type="RuleBase" id="RU003476"/>
    </source>
</evidence>
<dbReference type="InterPro" id="IPR003563">
    <property type="entry name" value="8ODP"/>
</dbReference>
<evidence type="ECO:0000256" key="26">
    <source>
        <dbReference type="ARBA" id="ARBA00053094"/>
    </source>
</evidence>
<sequence>MDPFRLTSKKVLTLVMVIDKEQQKILLGYKKRGFGAHLWNGFGGKVEPGETPQQGALRELEEEAGITAKPEGFQKAGLLLFLFENDPVGLETHVYKAYSYQGQIRECDEMRPQWFNFADIPYDQMWEDDRIWLPILLKEQAPFFGRMYFKRRPLEESVPDQLTNLSTSTSTTSTAATTATTTITTASATPVVVETNSSTPIASLSKTMTATSFTPGQPKSGPFTMFEYHIEQNLLAPPKEIALDGTIASFEN</sequence>
<gene>
    <name evidence="29" type="ORF">BGZ65_005455</name>
</gene>
<comment type="catalytic activity">
    <reaction evidence="13">
        <text>2-oxo-dATP + H2O = 2-oxo-dAMP + diphosphate + H(+)</text>
        <dbReference type="Rhea" id="RHEA:31583"/>
        <dbReference type="ChEBI" id="CHEBI:15377"/>
        <dbReference type="ChEBI" id="CHEBI:15378"/>
        <dbReference type="ChEBI" id="CHEBI:33019"/>
        <dbReference type="ChEBI" id="CHEBI:63212"/>
        <dbReference type="ChEBI" id="CHEBI:77897"/>
        <dbReference type="EC" id="3.6.1.56"/>
    </reaction>
    <physiologicalReaction direction="left-to-right" evidence="13">
        <dbReference type="Rhea" id="RHEA:31584"/>
    </physiologicalReaction>
</comment>
<evidence type="ECO:0000256" key="12">
    <source>
        <dbReference type="ARBA" id="ARBA00024448"/>
    </source>
</evidence>
<comment type="catalytic activity">
    <reaction evidence="15">
        <text>2-oxo-ATP + H2O = 2-oxo-AMP + diphosphate + H(+)</text>
        <dbReference type="Rhea" id="RHEA:67392"/>
        <dbReference type="ChEBI" id="CHEBI:15377"/>
        <dbReference type="ChEBI" id="CHEBI:15378"/>
        <dbReference type="ChEBI" id="CHEBI:33019"/>
        <dbReference type="ChEBI" id="CHEBI:71395"/>
        <dbReference type="ChEBI" id="CHEBI:172878"/>
    </reaction>
    <physiologicalReaction direction="left-to-right" evidence="15">
        <dbReference type="Rhea" id="RHEA:67393"/>
    </physiologicalReaction>
</comment>
<dbReference type="PROSITE" id="PS51462">
    <property type="entry name" value="NUDIX"/>
    <property type="match status" value="1"/>
</dbReference>
<evidence type="ECO:0000256" key="21">
    <source>
        <dbReference type="ARBA" id="ARBA00031927"/>
    </source>
</evidence>
<evidence type="ECO:0000256" key="10">
    <source>
        <dbReference type="ARBA" id="ARBA00022884"/>
    </source>
</evidence>